<dbReference type="Gene3D" id="2.120.10.30">
    <property type="entry name" value="TolB, C-terminal domain"/>
    <property type="match status" value="3"/>
</dbReference>
<dbReference type="EMBL" id="UOEU01000930">
    <property type="protein sequence ID" value="VAW42520.1"/>
    <property type="molecule type" value="Genomic_DNA"/>
</dbReference>
<feature type="transmembrane region" description="Helical" evidence="2">
    <location>
        <begin position="57"/>
        <end position="79"/>
    </location>
</feature>
<evidence type="ECO:0008006" key="4">
    <source>
        <dbReference type="Google" id="ProtNLM"/>
    </source>
</evidence>
<sequence length="430" mass="48653">MKNELIKPTTEEELRGTGLATDERPFQAAVGVDGLLPDDIEALTQEAEEDEKRRRKLLILLIFLLMLLCIFSTIFYRYLQQPAPLPEMLLPSTVHYPPHYLFSIYGVDRPVGVTLSPEGDRLYVAETGGERMIRIFDTDGTPIAMFAPPRTRPGERSPVYLETDKDGRIFVTDRLQHAIYVFGSDGSYLDMLISPDLSLSNYVDSRAGGLLLGSSYNYNIFQDNVYYQPFGQEETMLPAPDTMIKWAPLGIHIDKENNLFVTDVTEGKNRILEFSLPDEPILVSWEGIQLLQSDFGKSGQSRGQFLFPNDVATDSQERVYVSDGNNGRISVWDKERNFLFNFSGGTTEGTLSLPRGIFIDHLDRLFVVDAVGQNVKVYDVSGSEPAFLYAFGDWGIDDGLFNYPNDIVVDRSGRLYIVDRENNRIQVWSY</sequence>
<dbReference type="SUPFAM" id="SSF63829">
    <property type="entry name" value="Calcium-dependent phosphotriesterase"/>
    <property type="match status" value="1"/>
</dbReference>
<dbReference type="InterPro" id="IPR011042">
    <property type="entry name" value="6-blade_b-propeller_TolB-like"/>
</dbReference>
<dbReference type="PROSITE" id="PS51125">
    <property type="entry name" value="NHL"/>
    <property type="match status" value="2"/>
</dbReference>
<evidence type="ECO:0000256" key="1">
    <source>
        <dbReference type="ARBA" id="ARBA00022737"/>
    </source>
</evidence>
<proteinExistence type="predicted"/>
<name>A0A3B0VPZ2_9ZZZZ</name>
<protein>
    <recommendedName>
        <fullName evidence="4">NHL repeat domain protein</fullName>
    </recommendedName>
</protein>
<dbReference type="Pfam" id="PF01436">
    <property type="entry name" value="NHL"/>
    <property type="match status" value="2"/>
</dbReference>
<keyword evidence="2" id="KW-1133">Transmembrane helix</keyword>
<dbReference type="InterPro" id="IPR001258">
    <property type="entry name" value="NHL_repeat"/>
</dbReference>
<reference evidence="3" key="1">
    <citation type="submission" date="2018-06" db="EMBL/GenBank/DDBJ databases">
        <authorList>
            <person name="Zhirakovskaya E."/>
        </authorList>
    </citation>
    <scope>NUCLEOTIDE SEQUENCE</scope>
</reference>
<accession>A0A3B0VPZ2</accession>
<keyword evidence="2" id="KW-0812">Transmembrane</keyword>
<gene>
    <name evidence="3" type="ORF">MNBD_CHLOROFLEXI01-1458</name>
</gene>
<dbReference type="PANTHER" id="PTHR24104">
    <property type="entry name" value="E3 UBIQUITIN-PROTEIN LIGASE NHLRC1-RELATED"/>
    <property type="match status" value="1"/>
</dbReference>
<evidence type="ECO:0000313" key="3">
    <source>
        <dbReference type="EMBL" id="VAW42520.1"/>
    </source>
</evidence>
<dbReference type="AlphaFoldDB" id="A0A3B0VPZ2"/>
<dbReference type="PANTHER" id="PTHR24104:SF25">
    <property type="entry name" value="PROTEIN LIN-41"/>
    <property type="match status" value="1"/>
</dbReference>
<keyword evidence="2" id="KW-0472">Membrane</keyword>
<evidence type="ECO:0000256" key="2">
    <source>
        <dbReference type="SAM" id="Phobius"/>
    </source>
</evidence>
<dbReference type="SUPFAM" id="SSF63825">
    <property type="entry name" value="YWTD domain"/>
    <property type="match status" value="1"/>
</dbReference>
<dbReference type="InterPro" id="IPR050952">
    <property type="entry name" value="TRIM-NHL_E3_ligases"/>
</dbReference>
<dbReference type="GO" id="GO:0008270">
    <property type="term" value="F:zinc ion binding"/>
    <property type="evidence" value="ECO:0007669"/>
    <property type="project" value="UniProtKB-KW"/>
</dbReference>
<organism evidence="3">
    <name type="scientific">hydrothermal vent metagenome</name>
    <dbReference type="NCBI Taxonomy" id="652676"/>
    <lineage>
        <taxon>unclassified sequences</taxon>
        <taxon>metagenomes</taxon>
        <taxon>ecological metagenomes</taxon>
    </lineage>
</organism>
<keyword evidence="1" id="KW-0677">Repeat</keyword>